<gene>
    <name evidence="2" type="ORF">Scep_002613</name>
</gene>
<dbReference type="EMBL" id="JBBNAG010000001">
    <property type="protein sequence ID" value="KAK9167422.1"/>
    <property type="molecule type" value="Genomic_DNA"/>
</dbReference>
<reference evidence="2 3" key="1">
    <citation type="submission" date="2024-01" db="EMBL/GenBank/DDBJ databases">
        <title>Genome assemblies of Stephania.</title>
        <authorList>
            <person name="Yang L."/>
        </authorList>
    </citation>
    <scope>NUCLEOTIDE SEQUENCE [LARGE SCALE GENOMIC DNA]</scope>
    <source>
        <strain evidence="2">JXDWG</strain>
        <tissue evidence="2">Leaf</tissue>
    </source>
</reference>
<sequence>MERERGGWRGERGGGERRLQRREVGERGGWKGVIGGEERRLERGRGAGSGGEREGWAAAEEGEGAAEVVEEGGEDKTESGEAVARQWRGSGDVGGVDLRGGAAGAAGGSLDREGEGERWGREEIKWLERGRVKS</sequence>
<feature type="region of interest" description="Disordered" evidence="1">
    <location>
        <begin position="1"/>
        <end position="118"/>
    </location>
</feature>
<name>A0AAP0Q4G6_9MAGN</name>
<feature type="compositionally biased region" description="Basic and acidic residues" evidence="1">
    <location>
        <begin position="1"/>
        <end position="29"/>
    </location>
</feature>
<protein>
    <submittedName>
        <fullName evidence="2">Uncharacterized protein</fullName>
    </submittedName>
</protein>
<comment type="caution">
    <text evidence="2">The sequence shown here is derived from an EMBL/GenBank/DDBJ whole genome shotgun (WGS) entry which is preliminary data.</text>
</comment>
<proteinExistence type="predicted"/>
<feature type="compositionally biased region" description="Gly residues" evidence="1">
    <location>
        <begin position="91"/>
        <end position="107"/>
    </location>
</feature>
<keyword evidence="3" id="KW-1185">Reference proteome</keyword>
<evidence type="ECO:0000313" key="2">
    <source>
        <dbReference type="EMBL" id="KAK9167422.1"/>
    </source>
</evidence>
<accession>A0AAP0Q4G6</accession>
<evidence type="ECO:0000256" key="1">
    <source>
        <dbReference type="SAM" id="MobiDB-lite"/>
    </source>
</evidence>
<evidence type="ECO:0000313" key="3">
    <source>
        <dbReference type="Proteomes" id="UP001419268"/>
    </source>
</evidence>
<feature type="compositionally biased region" description="Acidic residues" evidence="1">
    <location>
        <begin position="60"/>
        <end position="73"/>
    </location>
</feature>
<feature type="compositionally biased region" description="Basic and acidic residues" evidence="1">
    <location>
        <begin position="36"/>
        <end position="55"/>
    </location>
</feature>
<organism evidence="2 3">
    <name type="scientific">Stephania cephalantha</name>
    <dbReference type="NCBI Taxonomy" id="152367"/>
    <lineage>
        <taxon>Eukaryota</taxon>
        <taxon>Viridiplantae</taxon>
        <taxon>Streptophyta</taxon>
        <taxon>Embryophyta</taxon>
        <taxon>Tracheophyta</taxon>
        <taxon>Spermatophyta</taxon>
        <taxon>Magnoliopsida</taxon>
        <taxon>Ranunculales</taxon>
        <taxon>Menispermaceae</taxon>
        <taxon>Menispermoideae</taxon>
        <taxon>Cissampelideae</taxon>
        <taxon>Stephania</taxon>
    </lineage>
</organism>
<dbReference type="AlphaFoldDB" id="A0AAP0Q4G6"/>
<dbReference type="Proteomes" id="UP001419268">
    <property type="component" value="Unassembled WGS sequence"/>
</dbReference>